<keyword evidence="1" id="KW-0732">Signal</keyword>
<dbReference type="AlphaFoldDB" id="A0A9X3KT64"/>
<feature type="signal peptide" evidence="1">
    <location>
        <begin position="1"/>
        <end position="26"/>
    </location>
</feature>
<proteinExistence type="predicted"/>
<comment type="caution">
    <text evidence="2">The sequence shown here is derived from an EMBL/GenBank/DDBJ whole genome shotgun (WGS) entry which is preliminary data.</text>
</comment>
<sequence>MKDNEMKVQALLLAWTLGLTSTSASAADIDVDVLQIVLRYGMVQADLKITNNLPTRVGPIYINCAFLDANRRFIDIGRGLVTAVAPGSAAYTKTAIVTDEQIQSAKCMISNPQR</sequence>
<gene>
    <name evidence="3" type="ORF">EXN23_22850</name>
    <name evidence="2" type="ORF">O9X88_20110</name>
</gene>
<keyword evidence="4" id="KW-1185">Reference proteome</keyword>
<reference evidence="3 4" key="1">
    <citation type="journal article" date="2019" name="Appl. Microbiol. Biotechnol.">
        <title>Differential efficiency of wild type rhizogenic strains for rol gene transformation of plants.</title>
        <authorList>
            <person name="Desmet S."/>
            <person name="De Keyser E."/>
            <person name="Van Vaerenbergh J."/>
            <person name="Baeyen S."/>
            <person name="Van Huylenbroeck J."/>
            <person name="Geelen D."/>
            <person name="Dhooghe E."/>
        </authorList>
    </citation>
    <scope>NUCLEOTIDE SEQUENCE [LARGE SCALE GENOMIC DNA]</scope>
    <source>
        <strain evidence="3 4">GBBC3283</strain>
    </source>
</reference>
<dbReference type="EMBL" id="JAPZLR010000016">
    <property type="protein sequence ID" value="MCZ7939853.1"/>
    <property type="molecule type" value="Genomic_DNA"/>
</dbReference>
<evidence type="ECO:0000313" key="3">
    <source>
        <dbReference type="EMBL" id="TRA84203.1"/>
    </source>
</evidence>
<evidence type="ECO:0000256" key="1">
    <source>
        <dbReference type="SAM" id="SignalP"/>
    </source>
</evidence>
<accession>A0A9X3KT64</accession>
<dbReference type="EMBL" id="SGNZ01000016">
    <property type="protein sequence ID" value="TRA84203.1"/>
    <property type="molecule type" value="Genomic_DNA"/>
</dbReference>
<protein>
    <submittedName>
        <fullName evidence="2">Uncharacterized protein</fullName>
    </submittedName>
</protein>
<dbReference type="RefSeq" id="WP_142914026.1">
    <property type="nucleotide sequence ID" value="NZ_JAPZLN010000008.1"/>
</dbReference>
<organism evidence="2 5">
    <name type="scientific">Agrobacterium salinitolerans</name>
    <dbReference type="NCBI Taxonomy" id="1183413"/>
    <lineage>
        <taxon>Bacteria</taxon>
        <taxon>Pseudomonadati</taxon>
        <taxon>Pseudomonadota</taxon>
        <taxon>Alphaproteobacteria</taxon>
        <taxon>Hyphomicrobiales</taxon>
        <taxon>Rhizobiaceae</taxon>
        <taxon>Rhizobium/Agrobacterium group</taxon>
        <taxon>Agrobacterium</taxon>
    </lineage>
</organism>
<reference evidence="2" key="3">
    <citation type="submission" date="2022-12" db="EMBL/GenBank/DDBJ databases">
        <title>Draft genome sequences of 22 rhizogenic Agrobacterium biovar 1 strains, the causative agent of hairy root disease.</title>
        <authorList>
            <person name="Kim N."/>
            <person name="Vargas P."/>
            <person name="Rediers H."/>
        </authorList>
    </citation>
    <scope>NUCLEOTIDE SEQUENCE</scope>
    <source>
        <strain evidence="2">ST15.13.006</strain>
    </source>
</reference>
<dbReference type="GeneID" id="79865435"/>
<feature type="chain" id="PRO_5040811171" evidence="1">
    <location>
        <begin position="27"/>
        <end position="114"/>
    </location>
</feature>
<name>A0A9X3KT64_9HYPH</name>
<dbReference type="Proteomes" id="UP001151018">
    <property type="component" value="Unassembled WGS sequence"/>
</dbReference>
<evidence type="ECO:0000313" key="5">
    <source>
        <dbReference type="Proteomes" id="UP001151018"/>
    </source>
</evidence>
<evidence type="ECO:0000313" key="2">
    <source>
        <dbReference type="EMBL" id="MCZ7939853.1"/>
    </source>
</evidence>
<evidence type="ECO:0000313" key="4">
    <source>
        <dbReference type="Proteomes" id="UP000319481"/>
    </source>
</evidence>
<dbReference type="Proteomes" id="UP000319481">
    <property type="component" value="Unassembled WGS sequence"/>
</dbReference>
<reference evidence="3" key="2">
    <citation type="submission" date="2019-02" db="EMBL/GenBank/DDBJ databases">
        <authorList>
            <person name="Baeyen S."/>
        </authorList>
    </citation>
    <scope>NUCLEOTIDE SEQUENCE</scope>
    <source>
        <strain evidence="3">GBBC3283</strain>
    </source>
</reference>